<keyword evidence="9" id="KW-1185">Reference proteome</keyword>
<comment type="similarity">
    <text evidence="5">Belongs to the purine/pyrimidine phosphoribosyltransferase family. Xpt subfamily.</text>
</comment>
<feature type="binding site" evidence="5">
    <location>
        <position position="157"/>
    </location>
    <ligand>
        <name>xanthine</name>
        <dbReference type="ChEBI" id="CHEBI:17712"/>
    </ligand>
</feature>
<evidence type="ECO:0000256" key="3">
    <source>
        <dbReference type="ARBA" id="ARBA00022679"/>
    </source>
</evidence>
<comment type="catalytic activity">
    <reaction evidence="5">
        <text>XMP + diphosphate = xanthine + 5-phospho-alpha-D-ribose 1-diphosphate</text>
        <dbReference type="Rhea" id="RHEA:10800"/>
        <dbReference type="ChEBI" id="CHEBI:17712"/>
        <dbReference type="ChEBI" id="CHEBI:33019"/>
        <dbReference type="ChEBI" id="CHEBI:57464"/>
        <dbReference type="ChEBI" id="CHEBI:58017"/>
        <dbReference type="EC" id="2.4.2.22"/>
    </reaction>
</comment>
<dbReference type="Proteomes" id="UP000235050">
    <property type="component" value="Unassembled WGS sequence"/>
</dbReference>
<dbReference type="GO" id="GO:0046110">
    <property type="term" value="P:xanthine metabolic process"/>
    <property type="evidence" value="ECO:0007669"/>
    <property type="project" value="UniProtKB-UniRule"/>
</dbReference>
<dbReference type="HAMAP" id="MF_01184">
    <property type="entry name" value="XPRTase"/>
    <property type="match status" value="1"/>
</dbReference>
<name>A0A2N5J793_9BIFI</name>
<accession>A0A2N5J793</accession>
<dbReference type="PANTHER" id="PTHR43864">
    <property type="entry name" value="HYPOXANTHINE/GUANINE PHOSPHORIBOSYLTRANSFERASE"/>
    <property type="match status" value="1"/>
</dbReference>
<keyword evidence="3 5" id="KW-0808">Transferase</keyword>
<dbReference type="Pfam" id="PF00156">
    <property type="entry name" value="Pribosyltran"/>
    <property type="match status" value="1"/>
</dbReference>
<dbReference type="GO" id="GO:0006166">
    <property type="term" value="P:purine ribonucleoside salvage"/>
    <property type="evidence" value="ECO:0007669"/>
    <property type="project" value="UniProtKB-KW"/>
</dbReference>
<dbReference type="InterPro" id="IPR050118">
    <property type="entry name" value="Pur/Pyrimidine_PRTase"/>
</dbReference>
<sequence>MKELEDRIREEGTVKAGDVLKVDTFLNHQCDVALFDRMGDEWAKHFAGRPVNKILTIEASGIGIACAAARHFGNVPVVFAKKAQSINLEGEQYVTTIYSFTKQREFPVIVAKKFLSENDHVLIIDDFLANGKALGGLLDICDAAGATVEGIGIAVEKGYMGGGDRLRERGYDVDSLAIVESMDPQTGDIEFRS</sequence>
<dbReference type="InterPro" id="IPR000836">
    <property type="entry name" value="PRTase_dom"/>
</dbReference>
<comment type="subunit">
    <text evidence="5">Homodimer.</text>
</comment>
<dbReference type="UniPathway" id="UPA00602">
    <property type="reaction ID" value="UER00658"/>
</dbReference>
<dbReference type="SUPFAM" id="SSF53271">
    <property type="entry name" value="PRTase-like"/>
    <property type="match status" value="1"/>
</dbReference>
<dbReference type="RefSeq" id="WP_101618190.1">
    <property type="nucleotide sequence ID" value="NZ_NMWU01000047.1"/>
</dbReference>
<feature type="domain" description="Phosphoribosyltransferase" evidence="7">
    <location>
        <begin position="53"/>
        <end position="155"/>
    </location>
</feature>
<evidence type="ECO:0000256" key="1">
    <source>
        <dbReference type="ARBA" id="ARBA00022490"/>
    </source>
</evidence>
<keyword evidence="4 5" id="KW-0660">Purine salvage</keyword>
<dbReference type="CDD" id="cd06223">
    <property type="entry name" value="PRTases_typeI"/>
    <property type="match status" value="1"/>
</dbReference>
<keyword evidence="2 5" id="KW-0328">Glycosyltransferase</keyword>
<comment type="function">
    <text evidence="5">Converts the preformed base xanthine, a product of nucleic acid breakdown, to xanthosine 5'-monophosphate (XMP), so it can be reused for RNA or DNA synthesis.</text>
</comment>
<dbReference type="NCBIfam" id="NF006671">
    <property type="entry name" value="PRK09219.1"/>
    <property type="match status" value="1"/>
</dbReference>
<evidence type="ECO:0000256" key="5">
    <source>
        <dbReference type="HAMAP-Rule" id="MF_01184"/>
    </source>
</evidence>
<comment type="subcellular location">
    <subcellularLocation>
        <location evidence="5">Cytoplasm</location>
    </subcellularLocation>
</comment>
<feature type="binding site" evidence="5">
    <location>
        <position position="27"/>
    </location>
    <ligand>
        <name>xanthine</name>
        <dbReference type="ChEBI" id="CHEBI:17712"/>
    </ligand>
</feature>
<evidence type="ECO:0000313" key="8">
    <source>
        <dbReference type="EMBL" id="PLS30074.1"/>
    </source>
</evidence>
<dbReference type="GO" id="GO:0000310">
    <property type="term" value="F:xanthine phosphoribosyltransferase activity"/>
    <property type="evidence" value="ECO:0007669"/>
    <property type="project" value="UniProtKB-UniRule"/>
</dbReference>
<dbReference type="PANTHER" id="PTHR43864:SF1">
    <property type="entry name" value="XANTHINE PHOSPHORIBOSYLTRANSFERASE"/>
    <property type="match status" value="1"/>
</dbReference>
<protein>
    <recommendedName>
        <fullName evidence="5 6">Xanthine phosphoribosyltransferase</fullName>
        <shortName evidence="5">XPRTase</shortName>
        <ecNumber evidence="5 6">2.4.2.22</ecNumber>
    </recommendedName>
</protein>
<evidence type="ECO:0000259" key="7">
    <source>
        <dbReference type="Pfam" id="PF00156"/>
    </source>
</evidence>
<comment type="pathway">
    <text evidence="5">Purine metabolism; XMP biosynthesis via salvage pathway; XMP from xanthine: step 1/1.</text>
</comment>
<dbReference type="Gene3D" id="3.40.50.2020">
    <property type="match status" value="1"/>
</dbReference>
<reference evidence="8 9" key="1">
    <citation type="submission" date="2017-07" db="EMBL/GenBank/DDBJ databases">
        <title>Bifidobacterium novel species.</title>
        <authorList>
            <person name="Lugli G.A."/>
            <person name="Milani C."/>
            <person name="Duranti S."/>
            <person name="Mangifesta M."/>
        </authorList>
    </citation>
    <scope>NUCLEOTIDE SEQUENCE [LARGE SCALE GENOMIC DNA]</scope>
    <source>
        <strain evidence="9">Uis1B</strain>
    </source>
</reference>
<evidence type="ECO:0000256" key="6">
    <source>
        <dbReference type="NCBIfam" id="TIGR01744"/>
    </source>
</evidence>
<dbReference type="OrthoDB" id="9790678at2"/>
<dbReference type="EC" id="2.4.2.22" evidence="5 6"/>
<dbReference type="GO" id="GO:0032265">
    <property type="term" value="P:XMP salvage"/>
    <property type="evidence" value="ECO:0007669"/>
    <property type="project" value="UniProtKB-UniRule"/>
</dbReference>
<dbReference type="AlphaFoldDB" id="A0A2N5J793"/>
<feature type="binding site" evidence="5">
    <location>
        <begin position="129"/>
        <end position="133"/>
    </location>
    <ligand>
        <name>5-phospho-alpha-D-ribose 1-diphosphate</name>
        <dbReference type="ChEBI" id="CHEBI:58017"/>
    </ligand>
</feature>
<dbReference type="InterPro" id="IPR010079">
    <property type="entry name" value="Xanthine_PRibTrfase"/>
</dbReference>
<dbReference type="GO" id="GO:0005737">
    <property type="term" value="C:cytoplasm"/>
    <property type="evidence" value="ECO:0007669"/>
    <property type="project" value="UniProtKB-SubCell"/>
</dbReference>
<evidence type="ECO:0000256" key="4">
    <source>
        <dbReference type="ARBA" id="ARBA00022726"/>
    </source>
</evidence>
<dbReference type="EMBL" id="NMWU01000047">
    <property type="protein sequence ID" value="PLS30074.1"/>
    <property type="molecule type" value="Genomic_DNA"/>
</dbReference>
<comment type="caution">
    <text evidence="8">The sequence shown here is derived from an EMBL/GenBank/DDBJ whole genome shotgun (WGS) entry which is preliminary data.</text>
</comment>
<keyword evidence="1 5" id="KW-0963">Cytoplasm</keyword>
<evidence type="ECO:0000313" key="9">
    <source>
        <dbReference type="Proteomes" id="UP000235050"/>
    </source>
</evidence>
<gene>
    <name evidence="5" type="primary">xpt</name>
    <name evidence="8" type="ORF">Uis1B_2085</name>
</gene>
<dbReference type="InterPro" id="IPR029057">
    <property type="entry name" value="PRTase-like"/>
</dbReference>
<evidence type="ECO:0000256" key="2">
    <source>
        <dbReference type="ARBA" id="ARBA00022676"/>
    </source>
</evidence>
<proteinExistence type="inferred from homology"/>
<feature type="binding site" evidence="5">
    <location>
        <position position="20"/>
    </location>
    <ligand>
        <name>xanthine</name>
        <dbReference type="ChEBI" id="CHEBI:17712"/>
    </ligand>
</feature>
<organism evidence="8 9">
    <name type="scientific">Bifidobacterium margollesii</name>
    <dbReference type="NCBI Taxonomy" id="2020964"/>
    <lineage>
        <taxon>Bacteria</taxon>
        <taxon>Bacillati</taxon>
        <taxon>Actinomycetota</taxon>
        <taxon>Actinomycetes</taxon>
        <taxon>Bifidobacteriales</taxon>
        <taxon>Bifidobacteriaceae</taxon>
        <taxon>Bifidobacterium</taxon>
    </lineage>
</organism>
<dbReference type="NCBIfam" id="TIGR01744">
    <property type="entry name" value="XPRTase"/>
    <property type="match status" value="1"/>
</dbReference>